<reference evidence="3 4" key="1">
    <citation type="journal article" date="2009" name="Stand. Genomic Sci.">
        <title>Complete genome sequence of Pirellula staleyi type strain (ATCC 27377).</title>
        <authorList>
            <person name="Clum A."/>
            <person name="Tindall B.J."/>
            <person name="Sikorski J."/>
            <person name="Ivanova N."/>
            <person name="Mavrommatis K."/>
            <person name="Lucas S."/>
            <person name="Glavina del Rio T."/>
            <person name="Nolan M."/>
            <person name="Chen F."/>
            <person name="Tice H."/>
            <person name="Pitluck S."/>
            <person name="Cheng J.F."/>
            <person name="Chertkov O."/>
            <person name="Brettin T."/>
            <person name="Han C."/>
            <person name="Detter J.C."/>
            <person name="Kuske C."/>
            <person name="Bruce D."/>
            <person name="Goodwin L."/>
            <person name="Ovchinikova G."/>
            <person name="Pati A."/>
            <person name="Mikhailova N."/>
            <person name="Chen A."/>
            <person name="Palaniappan K."/>
            <person name="Land M."/>
            <person name="Hauser L."/>
            <person name="Chang Y.J."/>
            <person name="Jeffries C.D."/>
            <person name="Chain P."/>
            <person name="Rohde M."/>
            <person name="Goker M."/>
            <person name="Bristow J."/>
            <person name="Eisen J.A."/>
            <person name="Markowitz V."/>
            <person name="Hugenholtz P."/>
            <person name="Kyrpides N.C."/>
            <person name="Klenk H.P."/>
            <person name="Lapidus A."/>
        </authorList>
    </citation>
    <scope>NUCLEOTIDE SEQUENCE [LARGE SCALE GENOMIC DNA]</scope>
    <source>
        <strain evidence="4">ATCC 27377 / DSM 6068 / ICPB 4128</strain>
    </source>
</reference>
<feature type="transmembrane region" description="Helical" evidence="2">
    <location>
        <begin position="1048"/>
        <end position="1067"/>
    </location>
</feature>
<dbReference type="OrthoDB" id="259580at2"/>
<protein>
    <submittedName>
        <fullName evidence="3">Uncharacterized protein</fullName>
    </submittedName>
</protein>
<feature type="transmembrane region" description="Helical" evidence="2">
    <location>
        <begin position="2168"/>
        <end position="2186"/>
    </location>
</feature>
<evidence type="ECO:0000256" key="1">
    <source>
        <dbReference type="SAM" id="MobiDB-lite"/>
    </source>
</evidence>
<proteinExistence type="predicted"/>
<dbReference type="HOGENOM" id="CLU_230702_0_0_0"/>
<feature type="region of interest" description="Disordered" evidence="1">
    <location>
        <begin position="215"/>
        <end position="235"/>
    </location>
</feature>
<sequence length="2246" mass="243455" precursor="true">MIGESSLRRWLAPLALQLLVTMLGTFLCFGADPEPTESVLYRRVFVPEADLSTEIRGLLPIKREEFDRLIAIAAQPSSDAGAATTARLTQVDYTARLEGDQLVEGELLAEVTLSSTEPTILSLGETSLALGAGEWLGGASKPAIVGTDRSGKAMLLVQQSGTWQQKFTARGQREATVLTIPLTLPPSSRSRLHLDLPTDVELSCDVGIVSRDVTSADKQVGGPQEEASKTSANPSTRRWIVQLGGHQQASLVITPLASVGQLSSLVLLRESASYFLSPGAIDTEFQLEFDVHSRPLTELSIKLPPTVEPVAIRWGEQQLTWTTFTADDETKTLRVPLPTPLSGMGRVIQVSTVSPTPLASKFDLPRIAVEHATWQEGRATVTASRALRLRATPRQGCWQSAVASSSSPRWGESLQFQYHKSDAAVEVELESPQLRLGITSGTIVSIDGTQMSGVFTADLTALAGDRFELTAILARRWIVDAVESTPANLFEDRVLTPTGPNLQQLRMRLVRPLREGNTVRIVIRAHQRRLAPDQQVPIDWLRMVEFPTIVESREWLAIKSSDPSLVPQWIGDASITRLDLQRATPAELSLFESSPGPNGVLLDRLSNNLKLDVRRADPRFSAESNITTKLDRRGIEHVLAVKVMPETTAISKLLIRLAPAPEEEPTWRLVGAAARSSTITQTLLSPPPGDSPQREQLWQLEFSTPQGGTFELEATTRQSPSRLVSVPLLSLPQATQQQGTVSVAALDATEFQLIADRLTPLPQSYAANVVEASRHFYQYDPGRNATLVLQIASAKKEGSAAKSTENLEKLPETAEAPRAIAWSMVVHSRYPWSGDALHEASLHLENWGLDRLPIRLPPQALLQEIEIDGRRAPLPIVRPTDSELTIALPRDNRLSKVVVRYQAPAEPTNWLYERKLELVSPMLAIPVAHREWLVTPPGGMLPINESALRVLPLDSSSQTVAQRAPGDRIELETGKLAPATFWGWPRLPRWLSSGSPPRAKSASFRAAGPVAPGAIDPPQTAGDPEPVYRVNLASAGETTLIVYDPTRATTLGLAAALCSMGLVVWLLRERLLTALTSALALLLLSIIVPNSLLPLVAGVSAGILAGILVAGLFPTRVVVARLHDDRTGSTTRLLPYAGALLLLAALAGQLRSQESAPMPLAQQQPIAKVVIAVDAENKPVGDYVFVPPNFYETLLRREASVTTSQTPWLIRDAQYDLQLSPSVTDEVVRAEMLAVTYTITTQKQAEKVAIPLKRAELRLVEGRAQLDGFPASAVWSEDGNSLLLDIPAAGDHKLKLAFALETRVEPQQSRVTVSIPKVAHAALRISSPVALQRLEIPSALGASETSLDEPLTYAALGATSLLDVSWTSLATDELQSVVEADQLLWCRIRPSSVIVQGKFIVRPLRGSIREVAITAPSNYVLLPGSNNPLIARSWKTEGEPATFHFELRERTASEVKIDASFLLAGGTGVGNVAIPKVNVLADRIARSWVTLATGSELEIAPLTDEKGKLDPLVFVEAWGPTTLSETPAVALDLSTNTASSVVVAPAIEQSRCEQWIDFSVARATCKIQFQASLQGLSSHHFEHRIRLPASVVVKRLVVREDNKLAPCRWAQSKDGTVDVLLLQPPATLQNIELEASIPAPQQGKLELAEFLVEGAECAGSRVRLYRLPDVQLSLGKLVGYVAEPNPAVGEDWPLLGRLVAEVRRIPLEQMNQRRELELVIAPNEPAAHGKLITTIEPSDDGWQAKLSADFTSTSGSIDIFRVLLPSQLEAPSEITPAVDHQLVTTMGESQRQLVVKPPKPVDSQFAFSLTAKLAPAMGGILRVPMPMLLDLTEVDSLVVLPQRVGSQTLNWQTSGLQSLPRDAAVTLVPDLAASSEVFRVVSSSPSAELAITAPSSSNPTLFLADYQLIIDSTGSVSGNSVFLLDSAGKSTIPLELPPRSTLLSVTIDGCLVIPQVISSGQVLVPLPITGVPQVIEVNWLYKTSLASTTSQETLELPQLAAIAAARTCCTLRSSDDVSLVNLPSSHQVVSGFRIDTDRLSAFVDSRLSLRSSKSIDMSSQAISQWLQSSQAEALTVYNDLQARASRSSPDELVMYQALGNKIRFTTSSQLQPGDTIDVPQWLIPKRTSEARVPEVSHVQGCTGEGALRSVAVARTEPRDSRPASHRSLALAALGAIILASVSILLISPLRHWIVTHLGFVCVLTGLAVWPLLPDAWTSILLWLILAVISGMQLPRRWMVTSTQQVR</sequence>
<feature type="transmembrane region" description="Helical" evidence="2">
    <location>
        <begin position="1072"/>
        <end position="1089"/>
    </location>
</feature>
<name>D2R2Y7_PIRSD</name>
<dbReference type="EMBL" id="CP001848">
    <property type="protein sequence ID" value="ADB18720.1"/>
    <property type="molecule type" value="Genomic_DNA"/>
</dbReference>
<dbReference type="eggNOG" id="ENOG503351C">
    <property type="taxonomic scope" value="Bacteria"/>
</dbReference>
<keyword evidence="2" id="KW-0812">Transmembrane</keyword>
<keyword evidence="2" id="KW-1133">Transmembrane helix</keyword>
<evidence type="ECO:0000256" key="2">
    <source>
        <dbReference type="SAM" id="Phobius"/>
    </source>
</evidence>
<dbReference type="STRING" id="530564.Psta_4067"/>
<gene>
    <name evidence="3" type="ordered locus">Psta_4067</name>
</gene>
<dbReference type="Proteomes" id="UP000001887">
    <property type="component" value="Chromosome"/>
</dbReference>
<keyword evidence="4" id="KW-1185">Reference proteome</keyword>
<feature type="transmembrane region" description="Helical" evidence="2">
    <location>
        <begin position="1095"/>
        <end position="1113"/>
    </location>
</feature>
<evidence type="ECO:0000313" key="3">
    <source>
        <dbReference type="EMBL" id="ADB18720.1"/>
    </source>
</evidence>
<accession>D2R2Y7</accession>
<organism evidence="3 4">
    <name type="scientific">Pirellula staleyi (strain ATCC 27377 / DSM 6068 / ICPB 4128)</name>
    <name type="common">Pirella staleyi</name>
    <dbReference type="NCBI Taxonomy" id="530564"/>
    <lineage>
        <taxon>Bacteria</taxon>
        <taxon>Pseudomonadati</taxon>
        <taxon>Planctomycetota</taxon>
        <taxon>Planctomycetia</taxon>
        <taxon>Pirellulales</taxon>
        <taxon>Pirellulaceae</taxon>
        <taxon>Pirellula</taxon>
    </lineage>
</organism>
<keyword evidence="2" id="KW-0472">Membrane</keyword>
<feature type="transmembrane region" description="Helical" evidence="2">
    <location>
        <begin position="2193"/>
        <end position="2209"/>
    </location>
</feature>
<feature type="transmembrane region" description="Helical" evidence="2">
    <location>
        <begin position="2215"/>
        <end position="2233"/>
    </location>
</feature>
<dbReference type="KEGG" id="psl:Psta_4067"/>
<feature type="transmembrane region" description="Helical" evidence="2">
    <location>
        <begin position="1133"/>
        <end position="1150"/>
    </location>
</feature>
<evidence type="ECO:0000313" key="4">
    <source>
        <dbReference type="Proteomes" id="UP000001887"/>
    </source>
</evidence>